<reference evidence="2" key="2">
    <citation type="submission" date="2020-09" db="EMBL/GenBank/DDBJ databases">
        <authorList>
            <person name="Sun Q."/>
            <person name="Zhou Y."/>
        </authorList>
    </citation>
    <scope>NUCLEOTIDE SEQUENCE</scope>
    <source>
        <strain evidence="2">CGMCC 1.10998</strain>
    </source>
</reference>
<name>A0A916XEH8_9BURK</name>
<reference evidence="2" key="1">
    <citation type="journal article" date="2014" name="Int. J. Syst. Evol. Microbiol.">
        <title>Complete genome sequence of Corynebacterium casei LMG S-19264T (=DSM 44701T), isolated from a smear-ripened cheese.</title>
        <authorList>
            <consortium name="US DOE Joint Genome Institute (JGI-PGF)"/>
            <person name="Walter F."/>
            <person name="Albersmeier A."/>
            <person name="Kalinowski J."/>
            <person name="Ruckert C."/>
        </authorList>
    </citation>
    <scope>NUCLEOTIDE SEQUENCE</scope>
    <source>
        <strain evidence="2">CGMCC 1.10998</strain>
    </source>
</reference>
<protein>
    <submittedName>
        <fullName evidence="2">Uncharacterized protein</fullName>
    </submittedName>
</protein>
<evidence type="ECO:0000313" key="3">
    <source>
        <dbReference type="Proteomes" id="UP000637423"/>
    </source>
</evidence>
<accession>A0A916XEH8</accession>
<gene>
    <name evidence="2" type="ORF">GCM10011396_09410</name>
</gene>
<proteinExistence type="predicted"/>
<comment type="caution">
    <text evidence="2">The sequence shown here is derived from an EMBL/GenBank/DDBJ whole genome shotgun (WGS) entry which is preliminary data.</text>
</comment>
<sequence>MSLRRPTRYLGALLALVSMLFMQLAVAGYVCPGTSIGPGGHAFSQPAMQGMAGCDGMDMQQPALCHAYAQDGKQTLDKPDFPAVQPFIPGALSLVVQAVVDQSHPVSIEPAGDLLARATAPPLSIQHCCFRI</sequence>
<organism evidence="2 3">
    <name type="scientific">Undibacterium terreum</name>
    <dbReference type="NCBI Taxonomy" id="1224302"/>
    <lineage>
        <taxon>Bacteria</taxon>
        <taxon>Pseudomonadati</taxon>
        <taxon>Pseudomonadota</taxon>
        <taxon>Betaproteobacteria</taxon>
        <taxon>Burkholderiales</taxon>
        <taxon>Oxalobacteraceae</taxon>
        <taxon>Undibacterium</taxon>
    </lineage>
</organism>
<keyword evidence="1" id="KW-0732">Signal</keyword>
<dbReference type="AlphaFoldDB" id="A0A916XEH8"/>
<dbReference type="RefSeq" id="WP_188564790.1">
    <property type="nucleotide sequence ID" value="NZ_BMED01000001.1"/>
</dbReference>
<evidence type="ECO:0000256" key="1">
    <source>
        <dbReference type="SAM" id="SignalP"/>
    </source>
</evidence>
<feature type="chain" id="PRO_5037479317" evidence="1">
    <location>
        <begin position="28"/>
        <end position="132"/>
    </location>
</feature>
<keyword evidence="3" id="KW-1185">Reference proteome</keyword>
<dbReference type="Proteomes" id="UP000637423">
    <property type="component" value="Unassembled WGS sequence"/>
</dbReference>
<evidence type="ECO:0000313" key="2">
    <source>
        <dbReference type="EMBL" id="GGC64539.1"/>
    </source>
</evidence>
<dbReference type="EMBL" id="BMED01000001">
    <property type="protein sequence ID" value="GGC64539.1"/>
    <property type="molecule type" value="Genomic_DNA"/>
</dbReference>
<feature type="signal peptide" evidence="1">
    <location>
        <begin position="1"/>
        <end position="27"/>
    </location>
</feature>